<keyword evidence="14 18" id="KW-0472">Membrane</keyword>
<proteinExistence type="inferred from homology"/>
<dbReference type="GO" id="GO:0030686">
    <property type="term" value="C:90S preribosome"/>
    <property type="evidence" value="ECO:0007669"/>
    <property type="project" value="TreeGrafter"/>
</dbReference>
<reference evidence="20" key="1">
    <citation type="submission" date="2015-07" db="EMBL/GenBank/DDBJ databases">
        <title>Transcriptome Assembly of Anthurium amnicola.</title>
        <authorList>
            <person name="Suzuki J."/>
        </authorList>
    </citation>
    <scope>NUCLEOTIDE SEQUENCE</scope>
</reference>
<evidence type="ECO:0000256" key="10">
    <source>
        <dbReference type="ARBA" id="ARBA00022771"/>
    </source>
</evidence>
<dbReference type="PANTHER" id="PTHR14490:SF5">
    <property type="entry name" value="PROTEIN KRI1 HOMOLOG"/>
    <property type="match status" value="1"/>
</dbReference>
<dbReference type="GO" id="GO:0008270">
    <property type="term" value="F:zinc ion binding"/>
    <property type="evidence" value="ECO:0007669"/>
    <property type="project" value="UniProtKB-KW"/>
</dbReference>
<keyword evidence="7 18" id="KW-0812">Transmembrane</keyword>
<dbReference type="EC" id="2.3.2.27" evidence="5"/>
<dbReference type="Pfam" id="PF05178">
    <property type="entry name" value="Kri1"/>
    <property type="match status" value="1"/>
</dbReference>
<dbReference type="Pfam" id="PF13639">
    <property type="entry name" value="zf-RING_2"/>
    <property type="match status" value="1"/>
</dbReference>
<dbReference type="Gene3D" id="3.30.40.10">
    <property type="entry name" value="Zinc/RING finger domain, C3HC4 (zinc finger)"/>
    <property type="match status" value="1"/>
</dbReference>
<dbReference type="Pfam" id="PF12936">
    <property type="entry name" value="Kri1_C"/>
    <property type="match status" value="1"/>
</dbReference>
<feature type="transmembrane region" description="Helical" evidence="18">
    <location>
        <begin position="53"/>
        <end position="78"/>
    </location>
</feature>
<dbReference type="SUPFAM" id="SSF57850">
    <property type="entry name" value="RING/U-box"/>
    <property type="match status" value="1"/>
</dbReference>
<evidence type="ECO:0000256" key="3">
    <source>
        <dbReference type="ARBA" id="ARBA00004906"/>
    </source>
</evidence>
<comment type="subcellular location">
    <subcellularLocation>
        <location evidence="2">Membrane</location>
        <topology evidence="2">Single-pass membrane protein</topology>
    </subcellularLocation>
</comment>
<dbReference type="PANTHER" id="PTHR14490">
    <property type="entry name" value="ZINC FINGER, ZZ TYPE"/>
    <property type="match status" value="1"/>
</dbReference>
<dbReference type="InterPro" id="IPR013083">
    <property type="entry name" value="Znf_RING/FYVE/PHD"/>
</dbReference>
<keyword evidence="8" id="KW-0479">Metal-binding</keyword>
<keyword evidence="11" id="KW-0833">Ubl conjugation pathway</keyword>
<feature type="compositionally biased region" description="Acidic residues" evidence="17">
    <location>
        <begin position="255"/>
        <end position="267"/>
    </location>
</feature>
<evidence type="ECO:0000256" key="5">
    <source>
        <dbReference type="ARBA" id="ARBA00012483"/>
    </source>
</evidence>
<evidence type="ECO:0000256" key="16">
    <source>
        <dbReference type="PROSITE-ProRule" id="PRU00175"/>
    </source>
</evidence>
<dbReference type="PROSITE" id="PS50089">
    <property type="entry name" value="ZF_RING_2"/>
    <property type="match status" value="1"/>
</dbReference>
<dbReference type="GO" id="GO:0005730">
    <property type="term" value="C:nucleolus"/>
    <property type="evidence" value="ECO:0007669"/>
    <property type="project" value="TreeGrafter"/>
</dbReference>
<evidence type="ECO:0000256" key="6">
    <source>
        <dbReference type="ARBA" id="ARBA00022679"/>
    </source>
</evidence>
<evidence type="ECO:0000256" key="15">
    <source>
        <dbReference type="ARBA" id="ARBA00024209"/>
    </source>
</evidence>
<evidence type="ECO:0000256" key="9">
    <source>
        <dbReference type="ARBA" id="ARBA00022729"/>
    </source>
</evidence>
<comment type="similarity">
    <text evidence="15">Belongs to the RING-type zinc finger family. ATL subfamily.</text>
</comment>
<evidence type="ECO:0000256" key="2">
    <source>
        <dbReference type="ARBA" id="ARBA00004167"/>
    </source>
</evidence>
<evidence type="ECO:0000259" key="19">
    <source>
        <dbReference type="PROSITE" id="PS50089"/>
    </source>
</evidence>
<evidence type="ECO:0000256" key="17">
    <source>
        <dbReference type="SAM" id="MobiDB-lite"/>
    </source>
</evidence>
<keyword evidence="12" id="KW-0862">Zinc</keyword>
<gene>
    <name evidence="20" type="primary">KRI1_2</name>
    <name evidence="20" type="ORF">g.90008</name>
</gene>
<feature type="compositionally biased region" description="Acidic residues" evidence="17">
    <location>
        <begin position="591"/>
        <end position="606"/>
    </location>
</feature>
<keyword evidence="9" id="KW-0732">Signal</keyword>
<comment type="catalytic activity">
    <reaction evidence="1">
        <text>S-ubiquitinyl-[E2 ubiquitin-conjugating enzyme]-L-cysteine + [acceptor protein]-L-lysine = [E2 ubiquitin-conjugating enzyme]-L-cysteine + N(6)-ubiquitinyl-[acceptor protein]-L-lysine.</text>
        <dbReference type="EC" id="2.3.2.27"/>
    </reaction>
</comment>
<name>A0A1D1Z208_9ARAE</name>
<evidence type="ECO:0000256" key="18">
    <source>
        <dbReference type="SAM" id="Phobius"/>
    </source>
</evidence>
<feature type="region of interest" description="Disordered" evidence="17">
    <location>
        <begin position="580"/>
        <end position="663"/>
    </location>
</feature>
<dbReference type="FunFam" id="3.30.40.10:FF:000285">
    <property type="entry name" value="RING-H2 finger protein ATL43"/>
    <property type="match status" value="1"/>
</dbReference>
<evidence type="ECO:0000256" key="12">
    <source>
        <dbReference type="ARBA" id="ARBA00022833"/>
    </source>
</evidence>
<keyword evidence="13 18" id="KW-1133">Transmembrane helix</keyword>
<evidence type="ECO:0000256" key="1">
    <source>
        <dbReference type="ARBA" id="ARBA00000900"/>
    </source>
</evidence>
<dbReference type="InterPro" id="IPR024626">
    <property type="entry name" value="Kri1-like_C"/>
</dbReference>
<evidence type="ECO:0000256" key="7">
    <source>
        <dbReference type="ARBA" id="ARBA00022692"/>
    </source>
</evidence>
<keyword evidence="6" id="KW-0808">Transferase</keyword>
<comment type="pathway">
    <text evidence="3">Protein modification; protein ubiquitination.</text>
</comment>
<feature type="compositionally biased region" description="Basic residues" evidence="17">
    <location>
        <begin position="491"/>
        <end position="501"/>
    </location>
</feature>
<evidence type="ECO:0000256" key="8">
    <source>
        <dbReference type="ARBA" id="ARBA00022723"/>
    </source>
</evidence>
<feature type="region of interest" description="Disordered" evidence="17">
    <location>
        <begin position="1"/>
        <end position="25"/>
    </location>
</feature>
<dbReference type="AlphaFoldDB" id="A0A1D1Z208"/>
<evidence type="ECO:0000256" key="4">
    <source>
        <dbReference type="ARBA" id="ARBA00007473"/>
    </source>
</evidence>
<evidence type="ECO:0000256" key="14">
    <source>
        <dbReference type="ARBA" id="ARBA00023136"/>
    </source>
</evidence>
<dbReference type="InterPro" id="IPR001841">
    <property type="entry name" value="Znf_RING"/>
</dbReference>
<dbReference type="GO" id="GO:0016020">
    <property type="term" value="C:membrane"/>
    <property type="evidence" value="ECO:0007669"/>
    <property type="project" value="UniProtKB-SubCell"/>
</dbReference>
<evidence type="ECO:0000256" key="13">
    <source>
        <dbReference type="ARBA" id="ARBA00022989"/>
    </source>
</evidence>
<dbReference type="InterPro" id="IPR018034">
    <property type="entry name" value="Kri1"/>
</dbReference>
<dbReference type="SMART" id="SM00184">
    <property type="entry name" value="RING"/>
    <property type="match status" value="1"/>
</dbReference>
<feature type="region of interest" description="Disordered" evidence="17">
    <location>
        <begin position="480"/>
        <end position="503"/>
    </location>
</feature>
<dbReference type="EMBL" id="GDJX01006989">
    <property type="protein sequence ID" value="JAT60947.1"/>
    <property type="molecule type" value="Transcribed_RNA"/>
</dbReference>
<feature type="domain" description="RING-type" evidence="19">
    <location>
        <begin position="158"/>
        <end position="200"/>
    </location>
</feature>
<feature type="compositionally biased region" description="Acidic residues" evidence="17">
    <location>
        <begin position="301"/>
        <end position="313"/>
    </location>
</feature>
<dbReference type="CDD" id="cd16461">
    <property type="entry name" value="RING-H2_EL5-like"/>
    <property type="match status" value="1"/>
</dbReference>
<evidence type="ECO:0000256" key="11">
    <source>
        <dbReference type="ARBA" id="ARBA00022786"/>
    </source>
</evidence>
<feature type="region of interest" description="Disordered" evidence="17">
    <location>
        <begin position="210"/>
        <end position="271"/>
    </location>
</feature>
<evidence type="ECO:0000313" key="20">
    <source>
        <dbReference type="EMBL" id="JAT60947.1"/>
    </source>
</evidence>
<accession>A0A1D1Z208</accession>
<feature type="region of interest" description="Disordered" evidence="17">
    <location>
        <begin position="292"/>
        <end position="323"/>
    </location>
</feature>
<keyword evidence="10 16" id="KW-0863">Zinc-finger</keyword>
<sequence>MGLSHVSGSEEMGCGEDGYSCSPSPPGSTAFTLPPVFSPPSTRIQIDDGNRRLTIVIVVSSALAACLLLLIYFIVLCYRRRSRRQRAAASVAMTAGPPLPPADVDDDLREELLMGMGGGGEPHHVWYIRTVGLDQGTIGAITVWTYKSGEGLVEGTDCAVCLGEFGDGELLRLLPKCSHAFHIPCIDTWLRSHLNCPLCRAPILAPPSPSLPPPPHPVTAPEISSEEGSGSDDDERGIDAALPPSQVEEAAAAAAEEEEEEEEEDDVVGSKKKDAQFYDAIVRVKRNDPAIYREDAKLYSSDEEEEEGGEEDDGQKPKTKKEKPLYIKDVVAKQLLEEGPEFEDAEPSRAGQRPLKSYMEEQEENKRAFLEAAQAALGSDEDDLFKEKKAVRDQVVDEDEGEIQNKLDEYFGADANLDENEMFLKNFFLNKMWVDNDKDQKAWNEEILAVSEEEDELDEQDKYEAVYNFRYEEAPSDRVLGHSRVTEGSVRKKTNARKLQRKSKEERIAQAEFERKEEVKRLKNLKKKEIQEKLEKIKKIAGMADGGHCALDEDDLEEEFDPEEYDRKMKQVFDVDYYDAEDADPGFGSGCDDDLEKPDFDKEDELLGLPTGWDAGGSLDGFSAARKRSLKRMAEAKEEGEDGEEVEEEKELQTASKRKRKRKISLREKVELEKELEEYYKLDYEDTIGDLKTRFSYRSVPSNRYGLSAEEILMTDDKELNQYVSLKKIAPYREDEWKVSRLKRYHQKMKKSLLLQGEKIGTEKNTKMHRSNGSASGKLGKKPQLEGSKVEQSRRSRRRHRQAELKLSQSRLMAYGKIPIAPKLKKHKKH</sequence>
<feature type="region of interest" description="Disordered" evidence="17">
    <location>
        <begin position="337"/>
        <end position="362"/>
    </location>
</feature>
<protein>
    <recommendedName>
        <fullName evidence="5">RING-type E3 ubiquitin transferase</fullName>
        <ecNumber evidence="5">2.3.2.27</ecNumber>
    </recommendedName>
</protein>
<feature type="compositionally biased region" description="Acidic residues" evidence="17">
    <location>
        <begin position="638"/>
        <end position="650"/>
    </location>
</feature>
<dbReference type="GO" id="GO:0061630">
    <property type="term" value="F:ubiquitin protein ligase activity"/>
    <property type="evidence" value="ECO:0007669"/>
    <property type="project" value="UniProtKB-EC"/>
</dbReference>
<feature type="region of interest" description="Disordered" evidence="17">
    <location>
        <begin position="753"/>
        <end position="810"/>
    </location>
</feature>
<organism evidence="20">
    <name type="scientific">Anthurium amnicola</name>
    <dbReference type="NCBI Taxonomy" id="1678845"/>
    <lineage>
        <taxon>Eukaryota</taxon>
        <taxon>Viridiplantae</taxon>
        <taxon>Streptophyta</taxon>
        <taxon>Embryophyta</taxon>
        <taxon>Tracheophyta</taxon>
        <taxon>Spermatophyta</taxon>
        <taxon>Magnoliopsida</taxon>
        <taxon>Liliopsida</taxon>
        <taxon>Araceae</taxon>
        <taxon>Pothoideae</taxon>
        <taxon>Potheae</taxon>
        <taxon>Anthurium</taxon>
    </lineage>
</organism>
<dbReference type="GO" id="GO:0000447">
    <property type="term" value="P:endonucleolytic cleavage in ITS1 to separate SSU-rRNA from 5.8S rRNA and LSU-rRNA from tricistronic rRNA transcript (SSU-rRNA, 5.8S rRNA, LSU-rRNA)"/>
    <property type="evidence" value="ECO:0007669"/>
    <property type="project" value="TreeGrafter"/>
</dbReference>
<comment type="similarity">
    <text evidence="4">Belongs to the KRI1 family.</text>
</comment>